<reference evidence="1 2" key="1">
    <citation type="journal article" date="2018" name="Evol. Lett.">
        <title>Horizontal gene cluster transfer increased hallucinogenic mushroom diversity.</title>
        <authorList>
            <person name="Reynolds H.T."/>
            <person name="Vijayakumar V."/>
            <person name="Gluck-Thaler E."/>
            <person name="Korotkin H.B."/>
            <person name="Matheny P.B."/>
            <person name="Slot J.C."/>
        </authorList>
    </citation>
    <scope>NUCLEOTIDE SEQUENCE [LARGE SCALE GENOMIC DNA]</scope>
    <source>
        <strain evidence="1 2">SRW20</strain>
    </source>
</reference>
<gene>
    <name evidence="1" type="ORF">CVT26_009515</name>
</gene>
<keyword evidence="2" id="KW-1185">Reference proteome</keyword>
<protein>
    <submittedName>
        <fullName evidence="1">Uncharacterized protein</fullName>
    </submittedName>
</protein>
<dbReference type="InParanoid" id="A0A409VJU6"/>
<sequence>MCDSGKNSEYSRPEVVEELIVTKCVFMLELEAFANSFGQKPLKIMRWTAPPDKREITLVLLSLTVYFLAYNIDTSLQILGIDASATHGALFSRLGFGRTKVIGRDGRKPPGWRDSLEQAIFGDWNWDEGHVAGDGAERSQAKGTGRHGAMWVENPRAIEVDDAPFGDSTVDNALSRWGDDLPQSKIVQHVPGYNILDNVYIFNGSVYLITDSTGALPHMSTIVSHVGNGFGHWKVLSVQEGRKLVGSYGSIIRGVSWMSADSRPHNSTLFALWRTYSSLDRAIDSTGLTSLPPPRRLLFPHNRFFSDANPPFEKHWIKRVRADTGFHPYLAKAAFPQLTLEYFEDWDDYHKMEVPFVFERLVVADRTITEKIVDNGLPVYAPAFDLDASEYWWEPVRRSLVQFLEVDEVPKTRVKQVVTYLHTQSESGAKLSDEDHQNLVQALEKMAKSRGYELHVVSSQTSESDWTERMTAIVKSSLILSVHGNHLMDAVFMRPTPQSTLVELFPEGKFVRDREFAIRSLGLQYVAWQGTRSFTSDSELPTPASPHHDEPIEVDVQAIVRSIHELLSTQPAPILVFATYLISAFLTDKPFHFYFWISLHRYLLLELNLQFRPLLFCSPCPVVHPCREAVLSEFIGSLDKPGRSTQGDLRC</sequence>
<evidence type="ECO:0000313" key="2">
    <source>
        <dbReference type="Proteomes" id="UP000284706"/>
    </source>
</evidence>
<organism evidence="1 2">
    <name type="scientific">Gymnopilus dilepis</name>
    <dbReference type="NCBI Taxonomy" id="231916"/>
    <lineage>
        <taxon>Eukaryota</taxon>
        <taxon>Fungi</taxon>
        <taxon>Dikarya</taxon>
        <taxon>Basidiomycota</taxon>
        <taxon>Agaricomycotina</taxon>
        <taxon>Agaricomycetes</taxon>
        <taxon>Agaricomycetidae</taxon>
        <taxon>Agaricales</taxon>
        <taxon>Agaricineae</taxon>
        <taxon>Hymenogastraceae</taxon>
        <taxon>Gymnopilus</taxon>
    </lineage>
</organism>
<dbReference type="Proteomes" id="UP000284706">
    <property type="component" value="Unassembled WGS sequence"/>
</dbReference>
<proteinExistence type="predicted"/>
<comment type="caution">
    <text evidence="1">The sequence shown here is derived from an EMBL/GenBank/DDBJ whole genome shotgun (WGS) entry which is preliminary data.</text>
</comment>
<name>A0A409VJU6_9AGAR</name>
<accession>A0A409VJU6</accession>
<dbReference type="STRING" id="231916.A0A409VJU6"/>
<evidence type="ECO:0000313" key="1">
    <source>
        <dbReference type="EMBL" id="PPQ66542.1"/>
    </source>
</evidence>
<dbReference type="AlphaFoldDB" id="A0A409VJU6"/>
<dbReference type="EMBL" id="NHYE01005628">
    <property type="protein sequence ID" value="PPQ66542.1"/>
    <property type="molecule type" value="Genomic_DNA"/>
</dbReference>
<dbReference type="OrthoDB" id="529273at2759"/>